<comment type="caution">
    <text evidence="1">The sequence shown here is derived from an EMBL/GenBank/DDBJ whole genome shotgun (WGS) entry which is preliminary data.</text>
</comment>
<dbReference type="Proteomes" id="UP001162162">
    <property type="component" value="Unassembled WGS sequence"/>
</dbReference>
<protein>
    <submittedName>
        <fullName evidence="1">Uncharacterized protein</fullName>
    </submittedName>
</protein>
<keyword evidence="2" id="KW-1185">Reference proteome</keyword>
<evidence type="ECO:0000313" key="2">
    <source>
        <dbReference type="Proteomes" id="UP001162162"/>
    </source>
</evidence>
<proteinExistence type="predicted"/>
<gene>
    <name evidence="1" type="ORF">NQ318_018869</name>
</gene>
<evidence type="ECO:0000313" key="1">
    <source>
        <dbReference type="EMBL" id="KAJ8963391.1"/>
    </source>
</evidence>
<name>A0AAV8ZG49_9CUCU</name>
<dbReference type="PANTHER" id="PTHR11012">
    <property type="entry name" value="PROTEIN KINASE-LIKE DOMAIN-CONTAINING"/>
    <property type="match status" value="1"/>
</dbReference>
<organism evidence="1 2">
    <name type="scientific">Aromia moschata</name>
    <dbReference type="NCBI Taxonomy" id="1265417"/>
    <lineage>
        <taxon>Eukaryota</taxon>
        <taxon>Metazoa</taxon>
        <taxon>Ecdysozoa</taxon>
        <taxon>Arthropoda</taxon>
        <taxon>Hexapoda</taxon>
        <taxon>Insecta</taxon>
        <taxon>Pterygota</taxon>
        <taxon>Neoptera</taxon>
        <taxon>Endopterygota</taxon>
        <taxon>Coleoptera</taxon>
        <taxon>Polyphaga</taxon>
        <taxon>Cucujiformia</taxon>
        <taxon>Chrysomeloidea</taxon>
        <taxon>Cerambycidae</taxon>
        <taxon>Cerambycinae</taxon>
        <taxon>Callichromatini</taxon>
        <taxon>Aromia</taxon>
    </lineage>
</organism>
<accession>A0AAV8ZG49</accession>
<dbReference type="AlphaFoldDB" id="A0AAV8ZG49"/>
<dbReference type="EMBL" id="JAPWTK010000001">
    <property type="protein sequence ID" value="KAJ8963391.1"/>
    <property type="molecule type" value="Genomic_DNA"/>
</dbReference>
<dbReference type="PANTHER" id="PTHR11012:SF30">
    <property type="entry name" value="PROTEIN KINASE-LIKE DOMAIN-CONTAINING"/>
    <property type="match status" value="1"/>
</dbReference>
<sequence length="116" mass="13772">MIDLHRRNEGLEHFEELLVTYYNSFSDFLKSLGGDPEKLFPFSALRVHWRKYSLFGLISALSILRFMVCDKEDAPELADLAEGQNMGDFLYVNLKNRDLYYERLRPVVRHYFSPKF</sequence>
<reference evidence="1" key="1">
    <citation type="journal article" date="2023" name="Insect Mol. Biol.">
        <title>Genome sequencing provides insights into the evolution of gene families encoding plant cell wall-degrading enzymes in longhorned beetles.</title>
        <authorList>
            <person name="Shin N.R."/>
            <person name="Okamura Y."/>
            <person name="Kirsch R."/>
            <person name="Pauchet Y."/>
        </authorList>
    </citation>
    <scope>NUCLEOTIDE SEQUENCE</scope>
    <source>
        <strain evidence="1">AMC_N1</strain>
    </source>
</reference>